<feature type="transmembrane region" description="Helical" evidence="1">
    <location>
        <begin position="198"/>
        <end position="219"/>
    </location>
</feature>
<evidence type="ECO:0000256" key="1">
    <source>
        <dbReference type="SAM" id="Phobius"/>
    </source>
</evidence>
<feature type="transmembrane region" description="Helical" evidence="1">
    <location>
        <begin position="77"/>
        <end position="97"/>
    </location>
</feature>
<reference evidence="2 3" key="1">
    <citation type="journal article" date="2016" name="Nat. Commun.">
        <title>Thousands of microbial genomes shed light on interconnected biogeochemical processes in an aquifer system.</title>
        <authorList>
            <person name="Anantharaman K."/>
            <person name="Brown C.T."/>
            <person name="Hug L.A."/>
            <person name="Sharon I."/>
            <person name="Castelle C.J."/>
            <person name="Probst A.J."/>
            <person name="Thomas B.C."/>
            <person name="Singh A."/>
            <person name="Wilkins M.J."/>
            <person name="Karaoz U."/>
            <person name="Brodie E.L."/>
            <person name="Williams K.H."/>
            <person name="Hubbard S.S."/>
            <person name="Banfield J.F."/>
        </authorList>
    </citation>
    <scope>NUCLEOTIDE SEQUENCE [LARGE SCALE GENOMIC DNA]</scope>
</reference>
<keyword evidence="1" id="KW-0812">Transmembrane</keyword>
<dbReference type="AlphaFoldDB" id="A0A1F7GUA6"/>
<keyword evidence="1" id="KW-1133">Transmembrane helix</keyword>
<feature type="transmembrane region" description="Helical" evidence="1">
    <location>
        <begin position="257"/>
        <end position="273"/>
    </location>
</feature>
<proteinExistence type="predicted"/>
<feature type="transmembrane region" description="Helical" evidence="1">
    <location>
        <begin position="109"/>
        <end position="130"/>
    </location>
</feature>
<dbReference type="Proteomes" id="UP000177159">
    <property type="component" value="Unassembled WGS sequence"/>
</dbReference>
<keyword evidence="1" id="KW-0472">Membrane</keyword>
<sequence>MLQRIKRINTYNFLFKIFSRVEKRQRFIISTFFLTLLFLSSTFFSFEQIYLFIPLIIVVVFALTFFSILEGISGHEWYTLFVHPIYFSIVFYLFYFFVPQRWLTRLPFVVIYTIAIYAILLSQNIFNVGASKSLQLFRAAFSVNYLFVTLSAFLSFSLIISLRMNFIFNFFAVLLACLPLTIQLLWSVAPSDKIKRELWKYAFIIALIIAEASVVFSFIPLNQSIFALILTAIFYSLVGLVQVYLQEALFKERIREYLIVLGFTTIIFILSLRW</sequence>
<dbReference type="EMBL" id="MFZM01000041">
    <property type="protein sequence ID" value="OGK22538.1"/>
    <property type="molecule type" value="Genomic_DNA"/>
</dbReference>
<feature type="transmembrane region" description="Helical" evidence="1">
    <location>
        <begin position="27"/>
        <end position="46"/>
    </location>
</feature>
<feature type="transmembrane region" description="Helical" evidence="1">
    <location>
        <begin position="142"/>
        <end position="160"/>
    </location>
</feature>
<evidence type="ECO:0000313" key="3">
    <source>
        <dbReference type="Proteomes" id="UP000177159"/>
    </source>
</evidence>
<feature type="transmembrane region" description="Helical" evidence="1">
    <location>
        <begin position="166"/>
        <end position="186"/>
    </location>
</feature>
<gene>
    <name evidence="2" type="ORF">A3C24_05240</name>
</gene>
<protein>
    <submittedName>
        <fullName evidence="2">Uncharacterized protein</fullName>
    </submittedName>
</protein>
<evidence type="ECO:0000313" key="2">
    <source>
        <dbReference type="EMBL" id="OGK22538.1"/>
    </source>
</evidence>
<comment type="caution">
    <text evidence="2">The sequence shown here is derived from an EMBL/GenBank/DDBJ whole genome shotgun (WGS) entry which is preliminary data.</text>
</comment>
<organism evidence="2 3">
    <name type="scientific">Candidatus Roizmanbacteria bacterium RIFCSPHIGHO2_02_FULL_37_24</name>
    <dbReference type="NCBI Taxonomy" id="1802037"/>
    <lineage>
        <taxon>Bacteria</taxon>
        <taxon>Candidatus Roizmaniibacteriota</taxon>
    </lineage>
</organism>
<accession>A0A1F7GUA6</accession>
<feature type="transmembrane region" description="Helical" evidence="1">
    <location>
        <begin position="225"/>
        <end position="245"/>
    </location>
</feature>
<feature type="transmembrane region" description="Helical" evidence="1">
    <location>
        <begin position="52"/>
        <end position="70"/>
    </location>
</feature>
<name>A0A1F7GUA6_9BACT</name>